<keyword evidence="4" id="KW-1185">Reference proteome</keyword>
<evidence type="ECO:0000313" key="4">
    <source>
        <dbReference type="Proteomes" id="UP000564644"/>
    </source>
</evidence>
<feature type="transmembrane region" description="Helical" evidence="1">
    <location>
        <begin position="74"/>
        <end position="91"/>
    </location>
</feature>
<dbReference type="Pfam" id="PF22570">
    <property type="entry name" value="LiaF-TM"/>
    <property type="match status" value="1"/>
</dbReference>
<sequence length="99" mass="10488">MKKGNGLAVILIVVGILLLFGKLGHLFGYLISLVIPILIIGLGVMAWQRGKRIVGGVLAVIGALMLLGKLSVVIFWIAVIGLIVFGLSMIGRNNRAGRL</sequence>
<proteinExistence type="predicted"/>
<dbReference type="InterPro" id="IPR054331">
    <property type="entry name" value="LiaF_TM"/>
</dbReference>
<evidence type="ECO:0000256" key="1">
    <source>
        <dbReference type="SAM" id="Phobius"/>
    </source>
</evidence>
<feature type="domain" description="LiaF transmembrane" evidence="2">
    <location>
        <begin position="8"/>
        <end position="95"/>
    </location>
</feature>
<dbReference type="AlphaFoldDB" id="A0A7X0STI0"/>
<dbReference type="RefSeq" id="WP_185132526.1">
    <property type="nucleotide sequence ID" value="NZ_JACJVO010000038.1"/>
</dbReference>
<organism evidence="3 4">
    <name type="scientific">Cohnella zeiphila</name>
    <dbReference type="NCBI Taxonomy" id="2761120"/>
    <lineage>
        <taxon>Bacteria</taxon>
        <taxon>Bacillati</taxon>
        <taxon>Bacillota</taxon>
        <taxon>Bacilli</taxon>
        <taxon>Bacillales</taxon>
        <taxon>Paenibacillaceae</taxon>
        <taxon>Cohnella</taxon>
    </lineage>
</organism>
<evidence type="ECO:0000259" key="2">
    <source>
        <dbReference type="Pfam" id="PF22570"/>
    </source>
</evidence>
<reference evidence="3 4" key="1">
    <citation type="submission" date="2020-08" db="EMBL/GenBank/DDBJ databases">
        <title>Cohnella phylogeny.</title>
        <authorList>
            <person name="Dunlap C."/>
        </authorList>
    </citation>
    <scope>NUCLEOTIDE SEQUENCE [LARGE SCALE GENOMIC DNA]</scope>
    <source>
        <strain evidence="3 4">CBP 2801</strain>
    </source>
</reference>
<gene>
    <name evidence="3" type="ORF">H7C18_28535</name>
</gene>
<comment type="caution">
    <text evidence="3">The sequence shown here is derived from an EMBL/GenBank/DDBJ whole genome shotgun (WGS) entry which is preliminary data.</text>
</comment>
<protein>
    <recommendedName>
        <fullName evidence="2">LiaF transmembrane domain-containing protein</fullName>
    </recommendedName>
</protein>
<dbReference type="Proteomes" id="UP000564644">
    <property type="component" value="Unassembled WGS sequence"/>
</dbReference>
<keyword evidence="1" id="KW-1133">Transmembrane helix</keyword>
<name>A0A7X0STI0_9BACL</name>
<feature type="transmembrane region" description="Helical" evidence="1">
    <location>
        <begin position="7"/>
        <end position="23"/>
    </location>
</feature>
<keyword evidence="1" id="KW-0812">Transmembrane</keyword>
<evidence type="ECO:0000313" key="3">
    <source>
        <dbReference type="EMBL" id="MBB6734864.1"/>
    </source>
</evidence>
<feature type="transmembrane region" description="Helical" evidence="1">
    <location>
        <begin position="29"/>
        <end position="46"/>
    </location>
</feature>
<keyword evidence="1" id="KW-0472">Membrane</keyword>
<accession>A0A7X0STI0</accession>
<dbReference type="EMBL" id="JACJVO010000038">
    <property type="protein sequence ID" value="MBB6734864.1"/>
    <property type="molecule type" value="Genomic_DNA"/>
</dbReference>